<evidence type="ECO:0000256" key="2">
    <source>
        <dbReference type="ARBA" id="ARBA00022729"/>
    </source>
</evidence>
<dbReference type="Proteomes" id="UP000003438">
    <property type="component" value="Unassembled WGS sequence"/>
</dbReference>
<dbReference type="Gene3D" id="3.20.20.370">
    <property type="entry name" value="Glycoside hydrolase/deacetylase"/>
    <property type="match status" value="1"/>
</dbReference>
<gene>
    <name evidence="4" type="ORF">SUBVAR_06536</name>
</gene>
<dbReference type="OrthoDB" id="9778320at2"/>
<dbReference type="EMBL" id="ACBY02000032">
    <property type="protein sequence ID" value="EFB75178.1"/>
    <property type="molecule type" value="Genomic_DNA"/>
</dbReference>
<evidence type="ECO:0000313" key="5">
    <source>
        <dbReference type="Proteomes" id="UP000003438"/>
    </source>
</evidence>
<comment type="caution">
    <text evidence="4">The sequence shown here is derived from an EMBL/GenBank/DDBJ whole genome shotgun (WGS) entry which is preliminary data.</text>
</comment>
<protein>
    <submittedName>
        <fullName evidence="4">Polysaccharide deacetylase</fullName>
    </submittedName>
</protein>
<name>D1PQ68_9FIRM</name>
<dbReference type="HOGENOM" id="CLU_1155906_0_0_9"/>
<proteinExistence type="predicted"/>
<accession>D1PQ68</accession>
<keyword evidence="5" id="KW-1185">Reference proteome</keyword>
<evidence type="ECO:0000313" key="4">
    <source>
        <dbReference type="EMBL" id="EFB75178.1"/>
    </source>
</evidence>
<dbReference type="InterPro" id="IPR011330">
    <property type="entry name" value="Glyco_hydro/deAcase_b/a-brl"/>
</dbReference>
<dbReference type="STRING" id="411471.SUBVAR_06536"/>
<dbReference type="GO" id="GO:0016810">
    <property type="term" value="F:hydrolase activity, acting on carbon-nitrogen (but not peptide) bonds"/>
    <property type="evidence" value="ECO:0007669"/>
    <property type="project" value="InterPro"/>
</dbReference>
<dbReference type="InterPro" id="IPR051398">
    <property type="entry name" value="Polysacch_Deacetylase"/>
</dbReference>
<sequence>MRIIFCWDDGALQDQKLFALHEKYELPGMFFVPTSNREGREVLTPAMIRQARSPWVAFGGHTHSHVYLTQIPAEQIEPEISANQNYLQEVLGEPIAHFCLPGGKYKREMLPLLYRYFRTVRTADTMCFRNRGPLYRPALHFYPRGVKSLLGNALRNHSFPEARLVWARRREPYFTLLRELLQYEEPRNDAMVMIWGHSWEIEELQLWEELEALFALCSTRYRSCCIPYDAIDAAGGPAAL</sequence>
<feature type="domain" description="NodB homology" evidence="3">
    <location>
        <begin position="3"/>
        <end position="111"/>
    </location>
</feature>
<dbReference type="GO" id="GO:0005975">
    <property type="term" value="P:carbohydrate metabolic process"/>
    <property type="evidence" value="ECO:0007669"/>
    <property type="project" value="InterPro"/>
</dbReference>
<dbReference type="InterPro" id="IPR002509">
    <property type="entry name" value="NODB_dom"/>
</dbReference>
<organism evidence="4 5">
    <name type="scientific">Subdoligranulum variabile DSM 15176</name>
    <dbReference type="NCBI Taxonomy" id="411471"/>
    <lineage>
        <taxon>Bacteria</taxon>
        <taxon>Bacillati</taxon>
        <taxon>Bacillota</taxon>
        <taxon>Clostridia</taxon>
        <taxon>Eubacteriales</taxon>
        <taxon>Oscillospiraceae</taxon>
        <taxon>Subdoligranulum</taxon>
    </lineage>
</organism>
<dbReference type="PANTHER" id="PTHR34216:SF3">
    <property type="entry name" value="POLY-BETA-1,6-N-ACETYL-D-GLUCOSAMINE N-DEACETYLASE"/>
    <property type="match status" value="1"/>
</dbReference>
<dbReference type="SUPFAM" id="SSF88713">
    <property type="entry name" value="Glycoside hydrolase/deacetylase"/>
    <property type="match status" value="1"/>
</dbReference>
<dbReference type="PANTHER" id="PTHR34216">
    <property type="match status" value="1"/>
</dbReference>
<comment type="subcellular location">
    <subcellularLocation>
        <location evidence="1">Secreted</location>
    </subcellularLocation>
</comment>
<reference evidence="4" key="1">
    <citation type="submission" date="2009-12" db="EMBL/GenBank/DDBJ databases">
        <authorList>
            <person name="Weinstock G."/>
            <person name="Sodergren E."/>
            <person name="Clifton S."/>
            <person name="Fulton L."/>
            <person name="Fulton B."/>
            <person name="Courtney L."/>
            <person name="Fronick C."/>
            <person name="Harrison M."/>
            <person name="Strong C."/>
            <person name="Farmer C."/>
            <person name="Delahaunty K."/>
            <person name="Markovic C."/>
            <person name="Hall O."/>
            <person name="Minx P."/>
            <person name="Tomlinson C."/>
            <person name="Mitreva M."/>
            <person name="Nelson J."/>
            <person name="Hou S."/>
            <person name="Wollam A."/>
            <person name="Pepin K.H."/>
            <person name="Johnson M."/>
            <person name="Bhonagiri V."/>
            <person name="Nash W.E."/>
            <person name="Warren W."/>
            <person name="Chinwalla A."/>
            <person name="Mardis E.R."/>
            <person name="Wilson R.K."/>
        </authorList>
    </citation>
    <scope>NUCLEOTIDE SEQUENCE [LARGE SCALE GENOMIC DNA]</scope>
    <source>
        <strain evidence="4">DSM 15176</strain>
    </source>
</reference>
<evidence type="ECO:0000256" key="1">
    <source>
        <dbReference type="ARBA" id="ARBA00004613"/>
    </source>
</evidence>
<dbReference type="RefSeq" id="WP_007047898.1">
    <property type="nucleotide sequence ID" value="NZ_GG704770.1"/>
</dbReference>
<keyword evidence="2" id="KW-0732">Signal</keyword>
<dbReference type="CDD" id="cd10967">
    <property type="entry name" value="CE4_GLA_like_6s"/>
    <property type="match status" value="1"/>
</dbReference>
<dbReference type="GO" id="GO:0005576">
    <property type="term" value="C:extracellular region"/>
    <property type="evidence" value="ECO:0007669"/>
    <property type="project" value="UniProtKB-SubCell"/>
</dbReference>
<dbReference type="eggNOG" id="COG0726">
    <property type="taxonomic scope" value="Bacteria"/>
</dbReference>
<dbReference type="AlphaFoldDB" id="D1PQ68"/>
<dbReference type="Pfam" id="PF01522">
    <property type="entry name" value="Polysacc_deac_1"/>
    <property type="match status" value="1"/>
</dbReference>
<evidence type="ECO:0000259" key="3">
    <source>
        <dbReference type="Pfam" id="PF01522"/>
    </source>
</evidence>